<evidence type="ECO:0000313" key="7">
    <source>
        <dbReference type="Proteomes" id="UP000572635"/>
    </source>
</evidence>
<dbReference type="InterPro" id="IPR039422">
    <property type="entry name" value="MarR/SlyA-like"/>
</dbReference>
<dbReference type="PANTHER" id="PTHR33164:SF64">
    <property type="entry name" value="TRANSCRIPTIONAL REGULATOR SLYA"/>
    <property type="match status" value="1"/>
</dbReference>
<evidence type="ECO:0000256" key="1">
    <source>
        <dbReference type="ARBA" id="ARBA00023015"/>
    </source>
</evidence>
<dbReference type="RefSeq" id="WP_221332537.1">
    <property type="nucleotide sequence ID" value="NZ_BAAAJD010000062.1"/>
</dbReference>
<dbReference type="PROSITE" id="PS50995">
    <property type="entry name" value="HTH_MARR_2"/>
    <property type="match status" value="1"/>
</dbReference>
<protein>
    <submittedName>
        <fullName evidence="6">DNA-binding MarR family transcriptional regulator</fullName>
    </submittedName>
</protein>
<accession>A0A7W8QTW2</accession>
<evidence type="ECO:0000259" key="5">
    <source>
        <dbReference type="PROSITE" id="PS50995"/>
    </source>
</evidence>
<dbReference type="PANTHER" id="PTHR33164">
    <property type="entry name" value="TRANSCRIPTIONAL REGULATOR, MARR FAMILY"/>
    <property type="match status" value="1"/>
</dbReference>
<organism evidence="6 7">
    <name type="scientific">Nocardiopsis composta</name>
    <dbReference type="NCBI Taxonomy" id="157465"/>
    <lineage>
        <taxon>Bacteria</taxon>
        <taxon>Bacillati</taxon>
        <taxon>Actinomycetota</taxon>
        <taxon>Actinomycetes</taxon>
        <taxon>Streptosporangiales</taxon>
        <taxon>Nocardiopsidaceae</taxon>
        <taxon>Nocardiopsis</taxon>
    </lineage>
</organism>
<name>A0A7W8QTW2_9ACTN</name>
<dbReference type="InterPro" id="IPR036388">
    <property type="entry name" value="WH-like_DNA-bd_sf"/>
</dbReference>
<dbReference type="GO" id="GO:0003677">
    <property type="term" value="F:DNA binding"/>
    <property type="evidence" value="ECO:0007669"/>
    <property type="project" value="UniProtKB-KW"/>
</dbReference>
<keyword evidence="7" id="KW-1185">Reference proteome</keyword>
<dbReference type="Pfam" id="PF12802">
    <property type="entry name" value="MarR_2"/>
    <property type="match status" value="1"/>
</dbReference>
<feature type="domain" description="HTH marR-type" evidence="5">
    <location>
        <begin position="27"/>
        <end position="159"/>
    </location>
</feature>
<keyword evidence="1" id="KW-0805">Transcription regulation</keyword>
<dbReference type="SUPFAM" id="SSF46785">
    <property type="entry name" value="Winged helix' DNA-binding domain"/>
    <property type="match status" value="1"/>
</dbReference>
<evidence type="ECO:0000313" key="6">
    <source>
        <dbReference type="EMBL" id="MBB5435900.1"/>
    </source>
</evidence>
<evidence type="ECO:0000256" key="3">
    <source>
        <dbReference type="ARBA" id="ARBA00023163"/>
    </source>
</evidence>
<dbReference type="InterPro" id="IPR000835">
    <property type="entry name" value="HTH_MarR-typ"/>
</dbReference>
<dbReference type="Proteomes" id="UP000572635">
    <property type="component" value="Unassembled WGS sequence"/>
</dbReference>
<dbReference type="InterPro" id="IPR036390">
    <property type="entry name" value="WH_DNA-bd_sf"/>
</dbReference>
<feature type="region of interest" description="Disordered" evidence="4">
    <location>
        <begin position="1"/>
        <end position="25"/>
    </location>
</feature>
<keyword evidence="3" id="KW-0804">Transcription</keyword>
<dbReference type="GO" id="GO:0003700">
    <property type="term" value="F:DNA-binding transcription factor activity"/>
    <property type="evidence" value="ECO:0007669"/>
    <property type="project" value="InterPro"/>
</dbReference>
<proteinExistence type="predicted"/>
<gene>
    <name evidence="6" type="ORF">HDA36_006048</name>
</gene>
<keyword evidence="2 6" id="KW-0238">DNA-binding</keyword>
<reference evidence="6 7" key="1">
    <citation type="submission" date="2020-08" db="EMBL/GenBank/DDBJ databases">
        <title>Sequencing the genomes of 1000 actinobacteria strains.</title>
        <authorList>
            <person name="Klenk H.-P."/>
        </authorList>
    </citation>
    <scope>NUCLEOTIDE SEQUENCE [LARGE SCALE GENOMIC DNA]</scope>
    <source>
        <strain evidence="6 7">DSM 44551</strain>
    </source>
</reference>
<comment type="caution">
    <text evidence="6">The sequence shown here is derived from an EMBL/GenBank/DDBJ whole genome shotgun (WGS) entry which is preliminary data.</text>
</comment>
<evidence type="ECO:0000256" key="2">
    <source>
        <dbReference type="ARBA" id="ARBA00023125"/>
    </source>
</evidence>
<dbReference type="AlphaFoldDB" id="A0A7W8QTW2"/>
<sequence length="164" mass="17442">MVTTSNPDRPAAPPAPAPSADASRAPAADLPYLLSRVERYVTAGLAAALEEAGGRLEEWRVLALLAEAPGRTMSEIAEAVFLPAPSLTKLVDRMVAANLLHRRPDPADRRRVLVHPTERGRAQHARLSEAAAAERARIESLFGREEAALLSALLAKAAAAADRC</sequence>
<dbReference type="EMBL" id="JACHDB010000002">
    <property type="protein sequence ID" value="MBB5435900.1"/>
    <property type="molecule type" value="Genomic_DNA"/>
</dbReference>
<dbReference type="SMART" id="SM00347">
    <property type="entry name" value="HTH_MARR"/>
    <property type="match status" value="1"/>
</dbReference>
<dbReference type="PRINTS" id="PR00598">
    <property type="entry name" value="HTHMARR"/>
</dbReference>
<dbReference type="GO" id="GO:0006950">
    <property type="term" value="P:response to stress"/>
    <property type="evidence" value="ECO:0007669"/>
    <property type="project" value="TreeGrafter"/>
</dbReference>
<dbReference type="Gene3D" id="1.10.10.10">
    <property type="entry name" value="Winged helix-like DNA-binding domain superfamily/Winged helix DNA-binding domain"/>
    <property type="match status" value="1"/>
</dbReference>
<evidence type="ECO:0000256" key="4">
    <source>
        <dbReference type="SAM" id="MobiDB-lite"/>
    </source>
</evidence>